<reference evidence="3 4" key="1">
    <citation type="submission" date="2018-11" db="EMBL/GenBank/DDBJ databases">
        <title>Novel bacteria species description.</title>
        <authorList>
            <person name="Han J.-H."/>
        </authorList>
    </citation>
    <scope>NUCLEOTIDE SEQUENCE [LARGE SCALE GENOMIC DNA]</scope>
    <source>
        <strain evidence="3 4">KCTC23259</strain>
    </source>
</reference>
<evidence type="ECO:0000313" key="4">
    <source>
        <dbReference type="Proteomes" id="UP001204144"/>
    </source>
</evidence>
<name>A0AAE3H878_9BACT</name>
<evidence type="ECO:0008006" key="5">
    <source>
        <dbReference type="Google" id="ProtNLM"/>
    </source>
</evidence>
<protein>
    <recommendedName>
        <fullName evidence="5">Chromosome segregation protein SMC</fullName>
    </recommendedName>
</protein>
<keyword evidence="2" id="KW-0812">Transmembrane</keyword>
<evidence type="ECO:0000313" key="3">
    <source>
        <dbReference type="EMBL" id="MCP9765989.1"/>
    </source>
</evidence>
<dbReference type="RefSeq" id="WP_255039698.1">
    <property type="nucleotide sequence ID" value="NZ_RJUF01000194.1"/>
</dbReference>
<dbReference type="EMBL" id="RJUF01000194">
    <property type="protein sequence ID" value="MCP9765989.1"/>
    <property type="molecule type" value="Genomic_DNA"/>
</dbReference>
<dbReference type="Proteomes" id="UP001204144">
    <property type="component" value="Unassembled WGS sequence"/>
</dbReference>
<evidence type="ECO:0000256" key="1">
    <source>
        <dbReference type="SAM" id="Coils"/>
    </source>
</evidence>
<dbReference type="AlphaFoldDB" id="A0AAE3H878"/>
<keyword evidence="2" id="KW-1133">Transmembrane helix</keyword>
<keyword evidence="1" id="KW-0175">Coiled coil</keyword>
<gene>
    <name evidence="3" type="ORF">EGI31_23885</name>
</gene>
<sequence>MEESNNSSNSIIKAGLILALAVAAIFGYLYFNEKQENSQNNVSITEKTNELLRTNTKLDSISAQLDAKIAEIAALGGQVEELEALKAELQKDKKNLMSSKSFDAKEYQNKIKGYEAMLLEKDAEIAKLREENAILNNQNQVLNSENTGLKSTNSDLRTAKEALADSVYKTTVQNRELSEKVTLASALRPMNYTVAAINSRGKERDGEEFKARKVDRVKVSFKLAENPLTKKENKTIYMRMIDPTGNVISDMATGSGAFSFGGKETIYTAKQTILYSNSGQTVEYIYNRGANYEKGTYKIELYADGFRIGQTSFNIK</sequence>
<evidence type="ECO:0000256" key="2">
    <source>
        <dbReference type="SAM" id="Phobius"/>
    </source>
</evidence>
<feature type="transmembrane region" description="Helical" evidence="2">
    <location>
        <begin position="12"/>
        <end position="31"/>
    </location>
</feature>
<keyword evidence="2" id="KW-0472">Membrane</keyword>
<organism evidence="3 4">
    <name type="scientific">Lacihabitans soyangensis</name>
    <dbReference type="NCBI Taxonomy" id="869394"/>
    <lineage>
        <taxon>Bacteria</taxon>
        <taxon>Pseudomonadati</taxon>
        <taxon>Bacteroidota</taxon>
        <taxon>Cytophagia</taxon>
        <taxon>Cytophagales</taxon>
        <taxon>Leadbetterellaceae</taxon>
        <taxon>Lacihabitans</taxon>
    </lineage>
</organism>
<feature type="coiled-coil region" evidence="1">
    <location>
        <begin position="65"/>
        <end position="145"/>
    </location>
</feature>
<comment type="caution">
    <text evidence="3">The sequence shown here is derived from an EMBL/GenBank/DDBJ whole genome shotgun (WGS) entry which is preliminary data.</text>
</comment>
<proteinExistence type="predicted"/>
<keyword evidence="4" id="KW-1185">Reference proteome</keyword>
<accession>A0AAE3H878</accession>